<dbReference type="STRING" id="322095.HMPREF3185_02060"/>
<keyword evidence="4 7" id="KW-0031">Aminopeptidase</keyword>
<sequence length="472" mass="53368">MKSVLTTSLALLLCLGSSATALHAQASKDGAITPKLLEELRQSEPKSSTEKALHNAIAVQGMQDFFINNQRPRSIEDKFSVEVQSSGIADQKQSGRCWLFTGLNVLRAQLMTREKSGTFFFSQNYSFFWDQLEKSNLFLEGIIETRKLPVNDAKVEWLFKNPINDGGQFTGISDNLYKYGVVPAEVMPETASSNNTKLLGKMLARTLRQTGIQLRKASEKGESLAQLRKRKEDGLKKVYRLLSLNLGVPPTSFSYTLKDKDGKVISTETYTPQSFYERFVGADLRGQFVMLMNDPSRPFYKVYEIEYDRHAYDGKNWTYVNLPMDEIKQMAIASLKDNTMMYYSCDVSRELDRSQGIAALDNYDYASLLGYPFDMDKAERIQTFDSGSTHAMTLKAVDLDASGKPVKWKVENSWGEKSGVKGHIIMTDAWFDAYTFRLVVNKKYATQKVLDLLKTKPVQLPAWDPMFAPDAP</sequence>
<dbReference type="GO" id="GO:0070005">
    <property type="term" value="F:cysteine-type aminopeptidase activity"/>
    <property type="evidence" value="ECO:0007669"/>
    <property type="project" value="InterPro"/>
</dbReference>
<dbReference type="GO" id="GO:0009636">
    <property type="term" value="P:response to toxic substance"/>
    <property type="evidence" value="ECO:0007669"/>
    <property type="project" value="TreeGrafter"/>
</dbReference>
<dbReference type="Pfam" id="PF03051">
    <property type="entry name" value="Peptidase_C1_2"/>
    <property type="match status" value="1"/>
</dbReference>
<evidence type="ECO:0000256" key="5">
    <source>
        <dbReference type="PIRSR" id="PIRSR005700-1"/>
    </source>
</evidence>
<dbReference type="InterPro" id="IPR038765">
    <property type="entry name" value="Papain-like_cys_pep_sf"/>
</dbReference>
<keyword evidence="2 4" id="KW-0378">Hydrolase</keyword>
<protein>
    <recommendedName>
        <fullName evidence="4">Aminopeptidase</fullName>
    </recommendedName>
</protein>
<dbReference type="Gene3D" id="3.90.70.10">
    <property type="entry name" value="Cysteine proteinases"/>
    <property type="match status" value="1"/>
</dbReference>
<keyword evidence="1 4" id="KW-0645">Protease</keyword>
<dbReference type="AlphaFoldDB" id="A0A134B0G7"/>
<comment type="similarity">
    <text evidence="4">Belongs to the peptidase C1 family.</text>
</comment>
<dbReference type="PANTHER" id="PTHR10363">
    <property type="entry name" value="BLEOMYCIN HYDROLASE"/>
    <property type="match status" value="1"/>
</dbReference>
<keyword evidence="3 4" id="KW-0788">Thiol protease</keyword>
<evidence type="ECO:0000256" key="4">
    <source>
        <dbReference type="PIRNR" id="PIRNR005700"/>
    </source>
</evidence>
<keyword evidence="6" id="KW-0732">Signal</keyword>
<dbReference type="CDD" id="cd00585">
    <property type="entry name" value="Peptidase_C1B"/>
    <property type="match status" value="1"/>
</dbReference>
<feature type="chain" id="PRO_5007461827" description="Aminopeptidase" evidence="6">
    <location>
        <begin position="25"/>
        <end position="472"/>
    </location>
</feature>
<dbReference type="RefSeq" id="WP_060936089.1">
    <property type="nucleotide sequence ID" value="NZ_KQ960466.1"/>
</dbReference>
<proteinExistence type="inferred from homology"/>
<name>A0A134B0G7_9PORP</name>
<evidence type="ECO:0000313" key="7">
    <source>
        <dbReference type="EMBL" id="KXB73421.1"/>
    </source>
</evidence>
<dbReference type="InterPro" id="IPR004134">
    <property type="entry name" value="Peptidase_C1B"/>
</dbReference>
<evidence type="ECO:0000256" key="1">
    <source>
        <dbReference type="ARBA" id="ARBA00022670"/>
    </source>
</evidence>
<dbReference type="Proteomes" id="UP000070224">
    <property type="component" value="Unassembled WGS sequence"/>
</dbReference>
<feature type="active site" evidence="5">
    <location>
        <position position="390"/>
    </location>
</feature>
<evidence type="ECO:0000256" key="3">
    <source>
        <dbReference type="ARBA" id="ARBA00022807"/>
    </source>
</evidence>
<feature type="active site" evidence="5">
    <location>
        <position position="97"/>
    </location>
</feature>
<dbReference type="SUPFAM" id="SSF54001">
    <property type="entry name" value="Cysteine proteinases"/>
    <property type="match status" value="1"/>
</dbReference>
<gene>
    <name evidence="7" type="ORF">HMPREF3185_02060</name>
</gene>
<dbReference type="PANTHER" id="PTHR10363:SF2">
    <property type="entry name" value="BLEOMYCIN HYDROLASE"/>
    <property type="match status" value="1"/>
</dbReference>
<accession>A0A134B0G7</accession>
<dbReference type="EMBL" id="LSDK01000139">
    <property type="protein sequence ID" value="KXB73421.1"/>
    <property type="molecule type" value="Genomic_DNA"/>
</dbReference>
<feature type="active site" evidence="5">
    <location>
        <position position="412"/>
    </location>
</feature>
<dbReference type="InterPro" id="IPR000169">
    <property type="entry name" value="Pept_cys_AS"/>
</dbReference>
<dbReference type="PROSITE" id="PS00139">
    <property type="entry name" value="THIOL_PROTEASE_CYS"/>
    <property type="match status" value="1"/>
</dbReference>
<evidence type="ECO:0000256" key="6">
    <source>
        <dbReference type="SAM" id="SignalP"/>
    </source>
</evidence>
<evidence type="ECO:0000256" key="2">
    <source>
        <dbReference type="ARBA" id="ARBA00022801"/>
    </source>
</evidence>
<evidence type="ECO:0000313" key="8">
    <source>
        <dbReference type="Proteomes" id="UP000070224"/>
    </source>
</evidence>
<dbReference type="GO" id="GO:0043418">
    <property type="term" value="P:homocysteine catabolic process"/>
    <property type="evidence" value="ECO:0007669"/>
    <property type="project" value="TreeGrafter"/>
</dbReference>
<dbReference type="GO" id="GO:0005737">
    <property type="term" value="C:cytoplasm"/>
    <property type="evidence" value="ECO:0007669"/>
    <property type="project" value="TreeGrafter"/>
</dbReference>
<organism evidence="7 8">
    <name type="scientific">Porphyromonas somerae</name>
    <dbReference type="NCBI Taxonomy" id="322095"/>
    <lineage>
        <taxon>Bacteria</taxon>
        <taxon>Pseudomonadati</taxon>
        <taxon>Bacteroidota</taxon>
        <taxon>Bacteroidia</taxon>
        <taxon>Bacteroidales</taxon>
        <taxon>Porphyromonadaceae</taxon>
        <taxon>Porphyromonas</taxon>
    </lineage>
</organism>
<dbReference type="GO" id="GO:0006508">
    <property type="term" value="P:proteolysis"/>
    <property type="evidence" value="ECO:0007669"/>
    <property type="project" value="UniProtKB-KW"/>
</dbReference>
<dbReference type="PATRIC" id="fig|322095.3.peg.2030"/>
<comment type="caution">
    <text evidence="7">The sequence shown here is derived from an EMBL/GenBank/DDBJ whole genome shotgun (WGS) entry which is preliminary data.</text>
</comment>
<feature type="signal peptide" evidence="6">
    <location>
        <begin position="1"/>
        <end position="24"/>
    </location>
</feature>
<keyword evidence="8" id="KW-1185">Reference proteome</keyword>
<reference evidence="8" key="1">
    <citation type="submission" date="2016-01" db="EMBL/GenBank/DDBJ databases">
        <authorList>
            <person name="Mitreva M."/>
            <person name="Pepin K.H."/>
            <person name="Mihindukulasuriya K.A."/>
            <person name="Fulton R."/>
            <person name="Fronick C."/>
            <person name="O'Laughlin M."/>
            <person name="Miner T."/>
            <person name="Herter B."/>
            <person name="Rosa B.A."/>
            <person name="Cordes M."/>
            <person name="Tomlinson C."/>
            <person name="Wollam A."/>
            <person name="Palsikar V.B."/>
            <person name="Mardis E.R."/>
            <person name="Wilson R.K."/>
        </authorList>
    </citation>
    <scope>NUCLEOTIDE SEQUENCE [LARGE SCALE GENOMIC DNA]</scope>
    <source>
        <strain evidence="8">KA00683</strain>
    </source>
</reference>
<dbReference type="PIRSF" id="PIRSF005700">
    <property type="entry name" value="PepC"/>
    <property type="match status" value="1"/>
</dbReference>